<evidence type="ECO:0000259" key="2">
    <source>
        <dbReference type="Pfam" id="PF00561"/>
    </source>
</evidence>
<evidence type="ECO:0000256" key="1">
    <source>
        <dbReference type="SAM" id="Phobius"/>
    </source>
</evidence>
<dbReference type="InterPro" id="IPR000073">
    <property type="entry name" value="AB_hydrolase_1"/>
</dbReference>
<dbReference type="PANTHER" id="PTHR43798">
    <property type="entry name" value="MONOACYLGLYCEROL LIPASE"/>
    <property type="match status" value="1"/>
</dbReference>
<gene>
    <name evidence="3" type="ORF">HHL10_04075</name>
</gene>
<dbReference type="EMBL" id="JABBFW010000002">
    <property type="protein sequence ID" value="NML14159.1"/>
    <property type="molecule type" value="Genomic_DNA"/>
</dbReference>
<name>A0A848F6G4_9BURK</name>
<feature type="transmembrane region" description="Helical" evidence="1">
    <location>
        <begin position="21"/>
        <end position="40"/>
    </location>
</feature>
<keyword evidence="1" id="KW-1133">Transmembrane helix</keyword>
<comment type="caution">
    <text evidence="3">The sequence shown here is derived from an EMBL/GenBank/DDBJ whole genome shotgun (WGS) entry which is preliminary data.</text>
</comment>
<dbReference type="AlphaFoldDB" id="A0A848F6G4"/>
<evidence type="ECO:0000313" key="4">
    <source>
        <dbReference type="Proteomes" id="UP000574067"/>
    </source>
</evidence>
<proteinExistence type="predicted"/>
<keyword evidence="4" id="KW-1185">Reference proteome</keyword>
<reference evidence="3 4" key="1">
    <citation type="submission" date="2020-04" db="EMBL/GenBank/DDBJ databases">
        <title>Azohydromonas sp. isolated from soil.</title>
        <authorList>
            <person name="Dahal R.H."/>
        </authorList>
    </citation>
    <scope>NUCLEOTIDE SEQUENCE [LARGE SCALE GENOMIC DNA]</scope>
    <source>
        <strain evidence="3 4">G-1-1-14</strain>
    </source>
</reference>
<evidence type="ECO:0000313" key="3">
    <source>
        <dbReference type="EMBL" id="NML14159.1"/>
    </source>
</evidence>
<feature type="domain" description="AB hydrolase-1" evidence="2">
    <location>
        <begin position="82"/>
        <end position="316"/>
    </location>
</feature>
<accession>A0A848F6G4</accession>
<keyword evidence="1" id="KW-0472">Membrane</keyword>
<dbReference type="PANTHER" id="PTHR43798:SF5">
    <property type="entry name" value="MONOACYLGLYCEROL LIPASE ABHD6"/>
    <property type="match status" value="1"/>
</dbReference>
<protein>
    <submittedName>
        <fullName evidence="3">Alpha/beta fold hydrolase</fullName>
    </submittedName>
</protein>
<dbReference type="Gene3D" id="3.40.50.1820">
    <property type="entry name" value="alpha/beta hydrolase"/>
    <property type="match status" value="1"/>
</dbReference>
<sequence length="330" mass="35956">MSASAWRRTSSPPPERSLRARLLRLVGLTLMAGAAAAAWWRAPEWPVQTLVERWGMPPSTFVELQGAAVHLRDEGPLQDSAPLLLLHGVGGSLHDWEPWAQALKASHRVIRLDLPGNGLSDAAPGDDYRSETEARRMLALLDQLGVARVRVVGHGRGGEVAVQMALLAPRRVQRLLLVAAAPLAAEVLPPVLRLAPSLPWPQWVVSSMLPGPLVTGALQSLYADPSRLTPEQVERRLVLLRREGNRWALLQQWRQDQSTADADATFARLRLPVLLLWGEADALAPPAQARALQQKIPGSRLQLLDGVGHLPQEEAPARSLAAAQGFIEGR</sequence>
<dbReference type="GO" id="GO:0047372">
    <property type="term" value="F:monoacylglycerol lipase activity"/>
    <property type="evidence" value="ECO:0007669"/>
    <property type="project" value="TreeGrafter"/>
</dbReference>
<dbReference type="Proteomes" id="UP000574067">
    <property type="component" value="Unassembled WGS sequence"/>
</dbReference>
<dbReference type="PRINTS" id="PR00111">
    <property type="entry name" value="ABHYDROLASE"/>
</dbReference>
<dbReference type="SUPFAM" id="SSF53474">
    <property type="entry name" value="alpha/beta-Hydrolases"/>
    <property type="match status" value="1"/>
</dbReference>
<dbReference type="GO" id="GO:0016020">
    <property type="term" value="C:membrane"/>
    <property type="evidence" value="ECO:0007669"/>
    <property type="project" value="TreeGrafter"/>
</dbReference>
<organism evidence="3 4">
    <name type="scientific">Azohydromonas caseinilytica</name>
    <dbReference type="NCBI Taxonomy" id="2728836"/>
    <lineage>
        <taxon>Bacteria</taxon>
        <taxon>Pseudomonadati</taxon>
        <taxon>Pseudomonadota</taxon>
        <taxon>Betaproteobacteria</taxon>
        <taxon>Burkholderiales</taxon>
        <taxon>Sphaerotilaceae</taxon>
        <taxon>Azohydromonas</taxon>
    </lineage>
</organism>
<keyword evidence="3" id="KW-0378">Hydrolase</keyword>
<dbReference type="Pfam" id="PF00561">
    <property type="entry name" value="Abhydrolase_1"/>
    <property type="match status" value="1"/>
</dbReference>
<dbReference type="InterPro" id="IPR029058">
    <property type="entry name" value="AB_hydrolase_fold"/>
</dbReference>
<keyword evidence="1" id="KW-0812">Transmembrane</keyword>
<dbReference type="InterPro" id="IPR050266">
    <property type="entry name" value="AB_hydrolase_sf"/>
</dbReference>
<dbReference type="GO" id="GO:0046464">
    <property type="term" value="P:acylglycerol catabolic process"/>
    <property type="evidence" value="ECO:0007669"/>
    <property type="project" value="TreeGrafter"/>
</dbReference>
<dbReference type="RefSeq" id="WP_169159069.1">
    <property type="nucleotide sequence ID" value="NZ_JABBFW010000002.1"/>
</dbReference>